<dbReference type="PANTHER" id="PTHR42812:SF12">
    <property type="entry name" value="BETA-XYLOSIDASE-RELATED"/>
    <property type="match status" value="1"/>
</dbReference>
<dbReference type="PANTHER" id="PTHR42812">
    <property type="entry name" value="BETA-XYLOSIDASE"/>
    <property type="match status" value="1"/>
</dbReference>
<keyword evidence="6" id="KW-1185">Reference proteome</keyword>
<evidence type="ECO:0000256" key="4">
    <source>
        <dbReference type="RuleBase" id="RU361187"/>
    </source>
</evidence>
<proteinExistence type="inferred from homology"/>
<evidence type="ECO:0000256" key="3">
    <source>
        <dbReference type="ARBA" id="ARBA00023295"/>
    </source>
</evidence>
<dbReference type="Pfam" id="PF04616">
    <property type="entry name" value="Glyco_hydro_43"/>
    <property type="match status" value="1"/>
</dbReference>
<gene>
    <name evidence="5" type="ORF">O1R50_05175</name>
</gene>
<dbReference type="CDD" id="cd08981">
    <property type="entry name" value="GH43_Bt1873-like"/>
    <property type="match status" value="1"/>
</dbReference>
<keyword evidence="2 4" id="KW-0378">Hydrolase</keyword>
<comment type="similarity">
    <text evidence="1 4">Belongs to the glycosyl hydrolase 43 family.</text>
</comment>
<protein>
    <submittedName>
        <fullName evidence="5">Glycoside hydrolase family 43 protein</fullName>
    </submittedName>
</protein>
<organism evidence="5 6">
    <name type="scientific">Glycomyces luteolus</name>
    <dbReference type="NCBI Taxonomy" id="2670330"/>
    <lineage>
        <taxon>Bacteria</taxon>
        <taxon>Bacillati</taxon>
        <taxon>Actinomycetota</taxon>
        <taxon>Actinomycetes</taxon>
        <taxon>Glycomycetales</taxon>
        <taxon>Glycomycetaceae</taxon>
        <taxon>Glycomyces</taxon>
    </lineage>
</organism>
<sequence length="347" mass="38123">MSEPMPSAFPLRLPEMPLHDPYVVADAESGLYHLYTANQGFTSGATGALSGAGVGTMCYRSPNLLDWAEPVPVFRVAEEDSPWAVHGAWAPEVHRWNGRWYLFTTLHDTDAALPVPEPGEFGTPFPVPNYRRSTIVAVADSLTGPFRMLKPEAPILPAELMTLDGTLFADGDGRPWMVYANEWLQRIDGTIEAFPLTDELDAVAGAAVMLFKGSDAPWLTRDIPAGVPHQLAPYVTDGPQLVRAPGGALVCLWSTYEKNRITAGGVDGDYVQTWAVSRSGRLEGPWEQREPLVRGDSGHGMLFTTFEGELMLVLHRPFTGARGKLYEMAWDGDELRVVRQRTDLDGD</sequence>
<dbReference type="InterPro" id="IPR051795">
    <property type="entry name" value="Glycosyl_Hydrlase_43"/>
</dbReference>
<dbReference type="GO" id="GO:0005975">
    <property type="term" value="P:carbohydrate metabolic process"/>
    <property type="evidence" value="ECO:0007669"/>
    <property type="project" value="InterPro"/>
</dbReference>
<dbReference type="EMBL" id="JAPZVP010000003">
    <property type="protein sequence ID" value="MDA1359002.1"/>
    <property type="molecule type" value="Genomic_DNA"/>
</dbReference>
<evidence type="ECO:0000313" key="5">
    <source>
        <dbReference type="EMBL" id="MDA1359002.1"/>
    </source>
</evidence>
<dbReference type="GO" id="GO:0004553">
    <property type="term" value="F:hydrolase activity, hydrolyzing O-glycosyl compounds"/>
    <property type="evidence" value="ECO:0007669"/>
    <property type="project" value="InterPro"/>
</dbReference>
<comment type="caution">
    <text evidence="5">The sequence shown here is derived from an EMBL/GenBank/DDBJ whole genome shotgun (WGS) entry which is preliminary data.</text>
</comment>
<dbReference type="Gene3D" id="2.115.10.20">
    <property type="entry name" value="Glycosyl hydrolase domain, family 43"/>
    <property type="match status" value="1"/>
</dbReference>
<name>A0A9X3P675_9ACTN</name>
<dbReference type="InterPro" id="IPR023296">
    <property type="entry name" value="Glyco_hydro_beta-prop_sf"/>
</dbReference>
<dbReference type="InterPro" id="IPR006710">
    <property type="entry name" value="Glyco_hydro_43"/>
</dbReference>
<keyword evidence="3 4" id="KW-0326">Glycosidase</keyword>
<evidence type="ECO:0000256" key="1">
    <source>
        <dbReference type="ARBA" id="ARBA00009865"/>
    </source>
</evidence>
<accession>A0A9X3P675</accession>
<dbReference type="AlphaFoldDB" id="A0A9X3P675"/>
<evidence type="ECO:0000256" key="2">
    <source>
        <dbReference type="ARBA" id="ARBA00022801"/>
    </source>
</evidence>
<reference evidence="5" key="1">
    <citation type="submission" date="2022-12" db="EMBL/GenBank/DDBJ databases">
        <title>Gycomyces niveus sp.nov.,a novel actinomycete isolated from soil in Shouguan.</title>
        <authorList>
            <person name="Yang X."/>
        </authorList>
    </citation>
    <scope>NUCLEOTIDE SEQUENCE</scope>
    <source>
        <strain evidence="5">NEAU-A15</strain>
    </source>
</reference>
<dbReference type="Proteomes" id="UP001146067">
    <property type="component" value="Unassembled WGS sequence"/>
</dbReference>
<dbReference type="RefSeq" id="WP_270108827.1">
    <property type="nucleotide sequence ID" value="NZ_JAPZVP010000003.1"/>
</dbReference>
<dbReference type="SUPFAM" id="SSF75005">
    <property type="entry name" value="Arabinanase/levansucrase/invertase"/>
    <property type="match status" value="1"/>
</dbReference>
<evidence type="ECO:0000313" key="6">
    <source>
        <dbReference type="Proteomes" id="UP001146067"/>
    </source>
</evidence>